<comment type="caution">
    <text evidence="5">The sequence shown here is derived from an EMBL/GenBank/DDBJ whole genome shotgun (WGS) entry which is preliminary data.</text>
</comment>
<name>A0A4R9C508_9FIRM</name>
<reference evidence="5 6" key="1">
    <citation type="submission" date="2019-01" db="EMBL/GenBank/DDBJ databases">
        <title>Draft Genome Sequences of Helcococcus ovis Strains Isolated from the Uterus and Vagina of Dairy Cows with Metritis.</title>
        <authorList>
            <person name="Cunha F."/>
            <person name="Jeon S.J."/>
            <person name="Kutzer P."/>
            <person name="Galvao K.N."/>
        </authorList>
    </citation>
    <scope>NUCLEOTIDE SEQUENCE [LARGE SCALE GENOMIC DNA]</scope>
    <source>
        <strain evidence="5 6">KG-37</strain>
    </source>
</reference>
<gene>
    <name evidence="5" type="ORF">EQF91_00270</name>
</gene>
<dbReference type="RefSeq" id="WP_134744034.1">
    <property type="nucleotide sequence ID" value="NZ_CP119761.1"/>
</dbReference>
<evidence type="ECO:0000256" key="1">
    <source>
        <dbReference type="ARBA" id="ARBA00023015"/>
    </source>
</evidence>
<dbReference type="Pfam" id="PF07702">
    <property type="entry name" value="UTRA"/>
    <property type="match status" value="1"/>
</dbReference>
<dbReference type="SMART" id="SM00345">
    <property type="entry name" value="HTH_GNTR"/>
    <property type="match status" value="1"/>
</dbReference>
<dbReference type="InterPro" id="IPR028978">
    <property type="entry name" value="Chorismate_lyase_/UTRA_dom_sf"/>
</dbReference>
<evidence type="ECO:0000313" key="5">
    <source>
        <dbReference type="EMBL" id="TFF67665.1"/>
    </source>
</evidence>
<organism evidence="5 6">
    <name type="scientific">Helcococcus ovis</name>
    <dbReference type="NCBI Taxonomy" id="72026"/>
    <lineage>
        <taxon>Bacteria</taxon>
        <taxon>Bacillati</taxon>
        <taxon>Bacillota</taxon>
        <taxon>Tissierellia</taxon>
        <taxon>Tissierellales</taxon>
        <taxon>Peptoniphilaceae</taxon>
        <taxon>Helcococcus</taxon>
    </lineage>
</organism>
<dbReference type="GO" id="GO:0003677">
    <property type="term" value="F:DNA binding"/>
    <property type="evidence" value="ECO:0007669"/>
    <property type="project" value="UniProtKB-KW"/>
</dbReference>
<dbReference type="GO" id="GO:0045892">
    <property type="term" value="P:negative regulation of DNA-templated transcription"/>
    <property type="evidence" value="ECO:0007669"/>
    <property type="project" value="TreeGrafter"/>
</dbReference>
<keyword evidence="3" id="KW-0804">Transcription</keyword>
<feature type="domain" description="HTH gntR-type" evidence="4">
    <location>
        <begin position="2"/>
        <end position="70"/>
    </location>
</feature>
<dbReference type="PANTHER" id="PTHR44846:SF12">
    <property type="entry name" value="HTH-TYPE TRANSCRIPTIONAL REGULATOR TRER"/>
    <property type="match status" value="1"/>
</dbReference>
<dbReference type="InterPro" id="IPR036388">
    <property type="entry name" value="WH-like_DNA-bd_sf"/>
</dbReference>
<dbReference type="SMART" id="SM00866">
    <property type="entry name" value="UTRA"/>
    <property type="match status" value="1"/>
</dbReference>
<evidence type="ECO:0000256" key="2">
    <source>
        <dbReference type="ARBA" id="ARBA00023125"/>
    </source>
</evidence>
<dbReference type="InterPro" id="IPR036390">
    <property type="entry name" value="WH_DNA-bd_sf"/>
</dbReference>
<dbReference type="InterPro" id="IPR000524">
    <property type="entry name" value="Tscrpt_reg_HTH_GntR"/>
</dbReference>
<dbReference type="Gene3D" id="3.40.1410.10">
    <property type="entry name" value="Chorismate lyase-like"/>
    <property type="match status" value="1"/>
</dbReference>
<dbReference type="Pfam" id="PF00392">
    <property type="entry name" value="GntR"/>
    <property type="match status" value="1"/>
</dbReference>
<dbReference type="PROSITE" id="PS50949">
    <property type="entry name" value="HTH_GNTR"/>
    <property type="match status" value="1"/>
</dbReference>
<dbReference type="SUPFAM" id="SSF64288">
    <property type="entry name" value="Chorismate lyase-like"/>
    <property type="match status" value="1"/>
</dbReference>
<dbReference type="PANTHER" id="PTHR44846">
    <property type="entry name" value="MANNOSYL-D-GLYCERATE TRANSPORT/METABOLISM SYSTEM REPRESSOR MNGR-RELATED"/>
    <property type="match status" value="1"/>
</dbReference>
<dbReference type="GO" id="GO:0003700">
    <property type="term" value="F:DNA-binding transcription factor activity"/>
    <property type="evidence" value="ECO:0007669"/>
    <property type="project" value="InterPro"/>
</dbReference>
<keyword evidence="2" id="KW-0238">DNA-binding</keyword>
<dbReference type="EMBL" id="SCFR01000001">
    <property type="protein sequence ID" value="TFF67665.1"/>
    <property type="molecule type" value="Genomic_DNA"/>
</dbReference>
<dbReference type="AlphaFoldDB" id="A0A4R9C508"/>
<dbReference type="InterPro" id="IPR050679">
    <property type="entry name" value="Bact_HTH_transcr_reg"/>
</dbReference>
<sequence>MTPLYKTIYKNIKKQIDDGILNTGDLIMSESQLRMKYKCSRDTVRKATSLLENNNYIEKTRGKQARVKERNIYTFPTSKIETLKELSKKNNLKVKTKLISISYDVKDKEEFTKYFSKNVEVKRVRNIDGEDVVIDIDYFDANLIKGLNKKICEDSIYKFIETNLGVEIGYSKKIVTVQKPTSEDMKLLGIDEDYLLVNVMSTTFTKDNYIFQTTISKHKHDKFRFEAYAER</sequence>
<evidence type="ECO:0000313" key="6">
    <source>
        <dbReference type="Proteomes" id="UP000297454"/>
    </source>
</evidence>
<dbReference type="InterPro" id="IPR011663">
    <property type="entry name" value="UTRA"/>
</dbReference>
<dbReference type="Gene3D" id="1.10.10.10">
    <property type="entry name" value="Winged helix-like DNA-binding domain superfamily/Winged helix DNA-binding domain"/>
    <property type="match status" value="1"/>
</dbReference>
<proteinExistence type="predicted"/>
<evidence type="ECO:0000256" key="3">
    <source>
        <dbReference type="ARBA" id="ARBA00023163"/>
    </source>
</evidence>
<keyword evidence="1" id="KW-0805">Transcription regulation</keyword>
<dbReference type="Proteomes" id="UP000297454">
    <property type="component" value="Unassembled WGS sequence"/>
</dbReference>
<evidence type="ECO:0000259" key="4">
    <source>
        <dbReference type="PROSITE" id="PS50949"/>
    </source>
</evidence>
<accession>A0A4R9C508</accession>
<keyword evidence="6" id="KW-1185">Reference proteome</keyword>
<dbReference type="SUPFAM" id="SSF46785">
    <property type="entry name" value="Winged helix' DNA-binding domain"/>
    <property type="match status" value="1"/>
</dbReference>
<protein>
    <submittedName>
        <fullName evidence="5">UTRA domain-containing protein</fullName>
    </submittedName>
</protein>
<dbReference type="CDD" id="cd07377">
    <property type="entry name" value="WHTH_GntR"/>
    <property type="match status" value="1"/>
</dbReference>